<dbReference type="Gene3D" id="3.40.50.1400">
    <property type="match status" value="2"/>
</dbReference>
<dbReference type="NCBIfam" id="TIGR00109">
    <property type="entry name" value="hemH"/>
    <property type="match status" value="1"/>
</dbReference>
<keyword evidence="2 9" id="KW-0963">Cytoplasm</keyword>
<dbReference type="GeneID" id="97257369"/>
<dbReference type="GO" id="GO:0004325">
    <property type="term" value="F:ferrochelatase activity"/>
    <property type="evidence" value="ECO:0007669"/>
    <property type="project" value="UniProtKB-UniRule"/>
</dbReference>
<dbReference type="eggNOG" id="COG0276">
    <property type="taxonomic scope" value="Bacteria"/>
</dbReference>
<dbReference type="GO" id="GO:0005737">
    <property type="term" value="C:cytoplasm"/>
    <property type="evidence" value="ECO:0007669"/>
    <property type="project" value="UniProtKB-SubCell"/>
</dbReference>
<evidence type="ECO:0000256" key="8">
    <source>
        <dbReference type="ARBA" id="ARBA00024536"/>
    </source>
</evidence>
<keyword evidence="12" id="KW-1185">Reference proteome</keyword>
<dbReference type="GO" id="GO:0046872">
    <property type="term" value="F:metal ion binding"/>
    <property type="evidence" value="ECO:0007669"/>
    <property type="project" value="UniProtKB-KW"/>
</dbReference>
<evidence type="ECO:0000256" key="10">
    <source>
        <dbReference type="RuleBase" id="RU004185"/>
    </source>
</evidence>
<dbReference type="InterPro" id="IPR033644">
    <property type="entry name" value="Ferrochelatase_C"/>
</dbReference>
<evidence type="ECO:0000313" key="11">
    <source>
        <dbReference type="EMBL" id="AFL96838.1"/>
    </source>
</evidence>
<dbReference type="Proteomes" id="UP000006051">
    <property type="component" value="Chromosome"/>
</dbReference>
<sequence>MKKGVLLINLGSPDSTKTSDVRRYLREFLSDPKVIDVWFVRNIILHLFILPFRPKKSAEAYRKIWWKEGSPLIVLTERLQQKMQEKADYPIAIGMRYGNPSIKKGLEELKAQGCDEVFVIPLYPQYAMSTTETVVEKTEEVQRKYFPEMKLTFQEPFYNDADYISALAESIKGELPAEFDKLLFSYHGIPERHIHKTDKTNTCQIGKCCFKEDNPSHATCYRHQCYKTTELTREALGLDKKQVMQSFQSRLGNDPWLQPYTDATLEGFPAKGVKKIAVVAPAFVSDCLETLEEIAMEGKEEFLEAGGEEFHYIPCLNDSQVFVDLLLKWCDKFVKF</sequence>
<comment type="catalytic activity">
    <reaction evidence="9">
        <text>heme b + 2 H(+) = protoporphyrin IX + Fe(2+)</text>
        <dbReference type="Rhea" id="RHEA:22584"/>
        <dbReference type="ChEBI" id="CHEBI:15378"/>
        <dbReference type="ChEBI" id="CHEBI:29033"/>
        <dbReference type="ChEBI" id="CHEBI:57306"/>
        <dbReference type="ChEBI" id="CHEBI:60344"/>
        <dbReference type="EC" id="4.98.1.1"/>
    </reaction>
</comment>
<evidence type="ECO:0000256" key="9">
    <source>
        <dbReference type="HAMAP-Rule" id="MF_00323"/>
    </source>
</evidence>
<evidence type="ECO:0000256" key="1">
    <source>
        <dbReference type="ARBA" id="ARBA00007718"/>
    </source>
</evidence>
<dbReference type="PATRIC" id="fig|867902.3.peg.625"/>
<dbReference type="EMBL" id="CP003283">
    <property type="protein sequence ID" value="AFL96838.1"/>
    <property type="molecule type" value="Genomic_DNA"/>
</dbReference>
<protein>
    <recommendedName>
        <fullName evidence="9">Ferrochelatase</fullName>
        <ecNumber evidence="9">4.98.1.1</ecNumber>
    </recommendedName>
    <alternativeName>
        <fullName evidence="9">Heme synthase</fullName>
    </alternativeName>
    <alternativeName>
        <fullName evidence="9">Protoheme ferro-lyase</fullName>
    </alternativeName>
</protein>
<keyword evidence="7 9" id="KW-0627">Porphyrin biosynthesis</keyword>
<evidence type="ECO:0000256" key="3">
    <source>
        <dbReference type="ARBA" id="ARBA00022723"/>
    </source>
</evidence>
<dbReference type="InterPro" id="IPR001015">
    <property type="entry name" value="Ferrochelatase"/>
</dbReference>
<feature type="binding site" evidence="9">
    <location>
        <position position="187"/>
    </location>
    <ligand>
        <name>Fe(2+)</name>
        <dbReference type="ChEBI" id="CHEBI:29033"/>
    </ligand>
</feature>
<evidence type="ECO:0000313" key="12">
    <source>
        <dbReference type="Proteomes" id="UP000006051"/>
    </source>
</evidence>
<comment type="function">
    <text evidence="9">Catalyzes the ferrous insertion into protoporphyrin IX.</text>
</comment>
<comment type="similarity">
    <text evidence="1 9 10">Belongs to the ferrochelatase family.</text>
</comment>
<accession>I3ZYQ4</accession>
<dbReference type="HAMAP" id="MF_00323">
    <property type="entry name" value="Ferrochelatase"/>
    <property type="match status" value="1"/>
</dbReference>
<dbReference type="Pfam" id="PF00762">
    <property type="entry name" value="Ferrochelatase"/>
    <property type="match status" value="1"/>
</dbReference>
<dbReference type="STRING" id="867902.Ornrh_0638"/>
<comment type="pathway">
    <text evidence="9">Porphyrin-containing compound metabolism; protoheme biosynthesis; protoheme from protoporphyrin-IX: step 1/1.</text>
</comment>
<comment type="catalytic activity">
    <reaction evidence="8">
        <text>Fe-coproporphyrin III + 2 H(+) = coproporphyrin III + Fe(2+)</text>
        <dbReference type="Rhea" id="RHEA:49572"/>
        <dbReference type="ChEBI" id="CHEBI:15378"/>
        <dbReference type="ChEBI" id="CHEBI:29033"/>
        <dbReference type="ChEBI" id="CHEBI:68438"/>
        <dbReference type="ChEBI" id="CHEBI:131725"/>
        <dbReference type="EC" id="4.99.1.9"/>
    </reaction>
    <physiologicalReaction direction="right-to-left" evidence="8">
        <dbReference type="Rhea" id="RHEA:49574"/>
    </physiologicalReaction>
</comment>
<dbReference type="InterPro" id="IPR033659">
    <property type="entry name" value="Ferrochelatase_N"/>
</dbReference>
<evidence type="ECO:0000256" key="5">
    <source>
        <dbReference type="ARBA" id="ARBA00023133"/>
    </source>
</evidence>
<evidence type="ECO:0000256" key="4">
    <source>
        <dbReference type="ARBA" id="ARBA00023004"/>
    </source>
</evidence>
<dbReference type="UniPathway" id="UPA00252">
    <property type="reaction ID" value="UER00325"/>
</dbReference>
<keyword evidence="6 9" id="KW-0456">Lyase</keyword>
<dbReference type="EC" id="4.98.1.1" evidence="9"/>
<dbReference type="PANTHER" id="PTHR11108:SF1">
    <property type="entry name" value="FERROCHELATASE, MITOCHONDRIAL"/>
    <property type="match status" value="1"/>
</dbReference>
<dbReference type="PANTHER" id="PTHR11108">
    <property type="entry name" value="FERROCHELATASE"/>
    <property type="match status" value="1"/>
</dbReference>
<dbReference type="KEGG" id="orh:Ornrh_0638"/>
<evidence type="ECO:0000256" key="6">
    <source>
        <dbReference type="ARBA" id="ARBA00023239"/>
    </source>
</evidence>
<organism evidence="11 12">
    <name type="scientific">Ornithobacterium rhinotracheale (strain ATCC 51463 / DSM 15997 / CCUG 23171 / CIP 104009 / LMG 9086)</name>
    <dbReference type="NCBI Taxonomy" id="867902"/>
    <lineage>
        <taxon>Bacteria</taxon>
        <taxon>Pseudomonadati</taxon>
        <taxon>Bacteroidota</taxon>
        <taxon>Flavobacteriia</taxon>
        <taxon>Flavobacteriales</taxon>
        <taxon>Weeksellaceae</taxon>
        <taxon>Ornithobacterium</taxon>
    </lineage>
</organism>
<comment type="subcellular location">
    <subcellularLocation>
        <location evidence="9">Cytoplasm</location>
    </subcellularLocation>
</comment>
<reference evidence="11 12" key="1">
    <citation type="submission" date="2012-06" db="EMBL/GenBank/DDBJ databases">
        <title>The complete genome of Ornithobacterium rhinotracheale DSM 15997.</title>
        <authorList>
            <consortium name="US DOE Joint Genome Institute (JGI-PGF)"/>
            <person name="Lucas S."/>
            <person name="Copeland A."/>
            <person name="Lapidus A."/>
            <person name="Goodwin L."/>
            <person name="Pitluck S."/>
            <person name="Peters L."/>
            <person name="Mikhailova N."/>
            <person name="Teshima H."/>
            <person name="Kyrpides N."/>
            <person name="Mavromatis K."/>
            <person name="Pagani I."/>
            <person name="Ivanova N."/>
            <person name="Ovchinnikova G."/>
            <person name="Zeytun A."/>
            <person name="Detter J.C."/>
            <person name="Han C."/>
            <person name="Land M."/>
            <person name="Hauser L."/>
            <person name="Markowitz V."/>
            <person name="Cheng J.-F."/>
            <person name="Hugenholtz P."/>
            <person name="Woyke T."/>
            <person name="Wu D."/>
            <person name="Lang E."/>
            <person name="Kopitz M."/>
            <person name="Brambilla E."/>
            <person name="Klenk H.-P."/>
            <person name="Eisen J.A."/>
        </authorList>
    </citation>
    <scope>NUCLEOTIDE SEQUENCE [LARGE SCALE GENOMIC DNA]</scope>
    <source>
        <strain evidence="12">ATCC 51463 / DSM 15997 / CCUG 23171 / LMG 9086</strain>
    </source>
</reference>
<dbReference type="FunFam" id="3.40.50.1400:FF:000002">
    <property type="entry name" value="Ferrochelatase"/>
    <property type="match status" value="1"/>
</dbReference>
<feature type="binding site" evidence="9">
    <location>
        <position position="289"/>
    </location>
    <ligand>
        <name>Fe(2+)</name>
        <dbReference type="ChEBI" id="CHEBI:29033"/>
    </ligand>
</feature>
<keyword evidence="4 9" id="KW-0408">Iron</keyword>
<dbReference type="CDD" id="cd03411">
    <property type="entry name" value="Ferrochelatase_N"/>
    <property type="match status" value="1"/>
</dbReference>
<dbReference type="RefSeq" id="WP_014790459.1">
    <property type="nucleotide sequence ID" value="NC_018016.1"/>
</dbReference>
<evidence type="ECO:0000256" key="2">
    <source>
        <dbReference type="ARBA" id="ARBA00022490"/>
    </source>
</evidence>
<keyword evidence="5 9" id="KW-0350">Heme biosynthesis</keyword>
<proteinExistence type="inferred from homology"/>
<dbReference type="HOGENOM" id="CLU_018884_0_1_10"/>
<dbReference type="CDD" id="cd00419">
    <property type="entry name" value="Ferrochelatase_C"/>
    <property type="match status" value="1"/>
</dbReference>
<gene>
    <name evidence="9" type="primary">hemH</name>
    <name evidence="11" type="ordered locus">Ornrh_0638</name>
</gene>
<keyword evidence="3 9" id="KW-0479">Metal-binding</keyword>
<dbReference type="SUPFAM" id="SSF53800">
    <property type="entry name" value="Chelatase"/>
    <property type="match status" value="1"/>
</dbReference>
<name>I3ZYQ4_ORNRL</name>
<dbReference type="AlphaFoldDB" id="I3ZYQ4"/>
<dbReference type="GO" id="GO:0006783">
    <property type="term" value="P:heme biosynthetic process"/>
    <property type="evidence" value="ECO:0007669"/>
    <property type="project" value="UniProtKB-UniRule"/>
</dbReference>
<dbReference type="GeneID" id="71569438"/>
<evidence type="ECO:0000256" key="7">
    <source>
        <dbReference type="ARBA" id="ARBA00023244"/>
    </source>
</evidence>